<evidence type="ECO:0000256" key="1">
    <source>
        <dbReference type="ARBA" id="ARBA00005395"/>
    </source>
</evidence>
<organism evidence="7 8">
    <name type="scientific">Syntrophomonas wolfei</name>
    <dbReference type="NCBI Taxonomy" id="863"/>
    <lineage>
        <taxon>Bacteria</taxon>
        <taxon>Bacillati</taxon>
        <taxon>Bacillota</taxon>
        <taxon>Clostridia</taxon>
        <taxon>Eubacteriales</taxon>
        <taxon>Syntrophomonadaceae</taxon>
        <taxon>Syntrophomonas</taxon>
    </lineage>
</organism>
<comment type="caution">
    <text evidence="7">The sequence shown here is derived from an EMBL/GenBank/DDBJ whole genome shotgun (WGS) entry which is preliminary data.</text>
</comment>
<gene>
    <name evidence="7" type="primary">rimI</name>
    <name evidence="7" type="ORF">DDZ44_09550</name>
</gene>
<keyword evidence="2 5" id="KW-0963">Cytoplasm</keyword>
<proteinExistence type="inferred from homology"/>
<dbReference type="InterPro" id="IPR050680">
    <property type="entry name" value="YpeA/RimI_acetyltransf"/>
</dbReference>
<dbReference type="SUPFAM" id="SSF55729">
    <property type="entry name" value="Acyl-CoA N-acyltransferases (Nat)"/>
    <property type="match status" value="1"/>
</dbReference>
<evidence type="ECO:0000313" key="7">
    <source>
        <dbReference type="EMBL" id="HBK54166.1"/>
    </source>
</evidence>
<dbReference type="InterPro" id="IPR016181">
    <property type="entry name" value="Acyl_CoA_acyltransferase"/>
</dbReference>
<protein>
    <recommendedName>
        <fullName evidence="5">[Ribosomal protein bS18]-alanine N-acetyltransferase</fullName>
        <ecNumber evidence="5">2.3.1.266</ecNumber>
    </recommendedName>
</protein>
<dbReference type="EMBL" id="DNZF01000210">
    <property type="protein sequence ID" value="HBK54166.1"/>
    <property type="molecule type" value="Genomic_DNA"/>
</dbReference>
<comment type="function">
    <text evidence="5">Acetylates the N-terminal alanine of ribosomal protein bS18.</text>
</comment>
<accession>A0A354YZM8</accession>
<dbReference type="STRING" id="378794.GCA_001570625_02948"/>
<sequence>MLNTRFLIRKMTIKDIDRVMIIENKSFTLPWSRDSYLKEFDNEYASYLVCDVRGEVAAYAGIWVVFEEAHITNVAVDRRFRQQGMGRALMERLEQEARNKKAASIMLEVRPSNLAALTMYRKLGYIQTGLRREYYSDNLEDALLMTKYLF</sequence>
<dbReference type="RefSeq" id="WP_061215340.1">
    <property type="nucleotide sequence ID" value="NZ_DCDX01000045.1"/>
</dbReference>
<dbReference type="InterPro" id="IPR006464">
    <property type="entry name" value="AcTrfase_RimI/Ard1"/>
</dbReference>
<evidence type="ECO:0000259" key="6">
    <source>
        <dbReference type="PROSITE" id="PS51186"/>
    </source>
</evidence>
<name>A0A354YZM8_9FIRM</name>
<dbReference type="Pfam" id="PF00583">
    <property type="entry name" value="Acetyltransf_1"/>
    <property type="match status" value="1"/>
</dbReference>
<dbReference type="NCBIfam" id="TIGR01575">
    <property type="entry name" value="rimI"/>
    <property type="match status" value="1"/>
</dbReference>
<dbReference type="PROSITE" id="PS51186">
    <property type="entry name" value="GNAT"/>
    <property type="match status" value="1"/>
</dbReference>
<comment type="subcellular location">
    <subcellularLocation>
        <location evidence="5">Cytoplasm</location>
    </subcellularLocation>
</comment>
<dbReference type="PANTHER" id="PTHR43420">
    <property type="entry name" value="ACETYLTRANSFERASE"/>
    <property type="match status" value="1"/>
</dbReference>
<dbReference type="EC" id="2.3.1.266" evidence="5"/>
<dbReference type="Proteomes" id="UP000263273">
    <property type="component" value="Unassembled WGS sequence"/>
</dbReference>
<dbReference type="Gene3D" id="3.40.630.30">
    <property type="match status" value="1"/>
</dbReference>
<evidence type="ECO:0000256" key="3">
    <source>
        <dbReference type="ARBA" id="ARBA00022679"/>
    </source>
</evidence>
<dbReference type="AlphaFoldDB" id="A0A354YZM8"/>
<evidence type="ECO:0000313" key="8">
    <source>
        <dbReference type="Proteomes" id="UP000263273"/>
    </source>
</evidence>
<evidence type="ECO:0000256" key="2">
    <source>
        <dbReference type="ARBA" id="ARBA00022490"/>
    </source>
</evidence>
<keyword evidence="3 7" id="KW-0808">Transferase</keyword>
<dbReference type="InterPro" id="IPR000182">
    <property type="entry name" value="GNAT_dom"/>
</dbReference>
<comment type="similarity">
    <text evidence="1 5">Belongs to the acetyltransferase family. RimI subfamily.</text>
</comment>
<dbReference type="CDD" id="cd04301">
    <property type="entry name" value="NAT_SF"/>
    <property type="match status" value="1"/>
</dbReference>
<keyword evidence="4" id="KW-0012">Acyltransferase</keyword>
<evidence type="ECO:0000256" key="5">
    <source>
        <dbReference type="RuleBase" id="RU363094"/>
    </source>
</evidence>
<feature type="domain" description="N-acetyltransferase" evidence="6">
    <location>
        <begin position="6"/>
        <end position="150"/>
    </location>
</feature>
<evidence type="ECO:0000256" key="4">
    <source>
        <dbReference type="ARBA" id="ARBA00023315"/>
    </source>
</evidence>
<comment type="catalytic activity">
    <reaction evidence="5">
        <text>N-terminal L-alanyl-[ribosomal protein bS18] + acetyl-CoA = N-terminal N(alpha)-acetyl-L-alanyl-[ribosomal protein bS18] + CoA + H(+)</text>
        <dbReference type="Rhea" id="RHEA:43756"/>
        <dbReference type="Rhea" id="RHEA-COMP:10676"/>
        <dbReference type="Rhea" id="RHEA-COMP:10677"/>
        <dbReference type="ChEBI" id="CHEBI:15378"/>
        <dbReference type="ChEBI" id="CHEBI:57287"/>
        <dbReference type="ChEBI" id="CHEBI:57288"/>
        <dbReference type="ChEBI" id="CHEBI:64718"/>
        <dbReference type="ChEBI" id="CHEBI:83683"/>
        <dbReference type="EC" id="2.3.1.266"/>
    </reaction>
</comment>
<dbReference type="GO" id="GO:0005737">
    <property type="term" value="C:cytoplasm"/>
    <property type="evidence" value="ECO:0007669"/>
    <property type="project" value="UniProtKB-SubCell"/>
</dbReference>
<reference evidence="7 8" key="1">
    <citation type="journal article" date="2018" name="Nat. Biotechnol.">
        <title>A standardized bacterial taxonomy based on genome phylogeny substantially revises the tree of life.</title>
        <authorList>
            <person name="Parks D.H."/>
            <person name="Chuvochina M."/>
            <person name="Waite D.W."/>
            <person name="Rinke C."/>
            <person name="Skarshewski A."/>
            <person name="Chaumeil P.A."/>
            <person name="Hugenholtz P."/>
        </authorList>
    </citation>
    <scope>NUCLEOTIDE SEQUENCE [LARGE SCALE GENOMIC DNA]</scope>
    <source>
        <strain evidence="7">UBA10948</strain>
    </source>
</reference>
<dbReference type="GO" id="GO:0008999">
    <property type="term" value="F:protein-N-terminal-alanine acetyltransferase activity"/>
    <property type="evidence" value="ECO:0007669"/>
    <property type="project" value="UniProtKB-EC"/>
</dbReference>